<dbReference type="PANTHER" id="PTHR46696">
    <property type="entry name" value="P450, PUTATIVE (EUROFUNG)-RELATED"/>
    <property type="match status" value="1"/>
</dbReference>
<evidence type="ECO:0000256" key="4">
    <source>
        <dbReference type="ARBA" id="ARBA00023002"/>
    </source>
</evidence>
<keyword evidence="2 8" id="KW-0349">Heme</keyword>
<evidence type="ECO:0000256" key="6">
    <source>
        <dbReference type="ARBA" id="ARBA00023033"/>
    </source>
</evidence>
<gene>
    <name evidence="9" type="ORF">DXH95_01970</name>
</gene>
<evidence type="ECO:0000313" key="10">
    <source>
        <dbReference type="Proteomes" id="UP000263833"/>
    </source>
</evidence>
<dbReference type="EMBL" id="QRGP01000001">
    <property type="protein sequence ID" value="RDV06226.1"/>
    <property type="molecule type" value="Genomic_DNA"/>
</dbReference>
<dbReference type="SUPFAM" id="SSF48264">
    <property type="entry name" value="Cytochrome P450"/>
    <property type="match status" value="1"/>
</dbReference>
<evidence type="ECO:0000256" key="2">
    <source>
        <dbReference type="ARBA" id="ARBA00022617"/>
    </source>
</evidence>
<dbReference type="InterPro" id="IPR001128">
    <property type="entry name" value="Cyt_P450"/>
</dbReference>
<proteinExistence type="inferred from homology"/>
<evidence type="ECO:0000256" key="3">
    <source>
        <dbReference type="ARBA" id="ARBA00022723"/>
    </source>
</evidence>
<dbReference type="GO" id="GO:0006707">
    <property type="term" value="P:cholesterol catabolic process"/>
    <property type="evidence" value="ECO:0007669"/>
    <property type="project" value="TreeGrafter"/>
</dbReference>
<keyword evidence="6 8" id="KW-0503">Monooxygenase</keyword>
<dbReference type="Pfam" id="PF00067">
    <property type="entry name" value="p450"/>
    <property type="match status" value="2"/>
</dbReference>
<dbReference type="Gene3D" id="1.10.630.10">
    <property type="entry name" value="Cytochrome P450"/>
    <property type="match status" value="1"/>
</dbReference>
<comment type="function">
    <text evidence="7">Cytochromes P450 are a group of heme-thiolate monooxygenases. They oxidize a variety of structurally unrelated compounds, including steroids, fatty acids, and xenobiotics.</text>
</comment>
<dbReference type="GO" id="GO:0008395">
    <property type="term" value="F:steroid hydroxylase activity"/>
    <property type="evidence" value="ECO:0007669"/>
    <property type="project" value="TreeGrafter"/>
</dbReference>
<dbReference type="PRINTS" id="PR00359">
    <property type="entry name" value="BP450"/>
</dbReference>
<evidence type="ECO:0000256" key="5">
    <source>
        <dbReference type="ARBA" id="ARBA00023004"/>
    </source>
</evidence>
<reference evidence="10" key="1">
    <citation type="submission" date="2018-08" db="EMBL/GenBank/DDBJ databases">
        <authorList>
            <person name="Kim S.-J."/>
            <person name="Jung G.-Y."/>
        </authorList>
    </citation>
    <scope>NUCLEOTIDE SEQUENCE [LARGE SCALE GENOMIC DNA]</scope>
    <source>
        <strain evidence="10">GY_G</strain>
    </source>
</reference>
<dbReference type="GO" id="GO:0005506">
    <property type="term" value="F:iron ion binding"/>
    <property type="evidence" value="ECO:0007669"/>
    <property type="project" value="InterPro"/>
</dbReference>
<comment type="similarity">
    <text evidence="1 8">Belongs to the cytochrome P450 family.</text>
</comment>
<keyword evidence="5 8" id="KW-0408">Iron</keyword>
<dbReference type="GO" id="GO:0036199">
    <property type="term" value="F:cholest-4-en-3-one 26-monooxygenase activity"/>
    <property type="evidence" value="ECO:0007669"/>
    <property type="project" value="TreeGrafter"/>
</dbReference>
<comment type="caution">
    <text evidence="9">The sequence shown here is derived from an EMBL/GenBank/DDBJ whole genome shotgun (WGS) entry which is preliminary data.</text>
</comment>
<dbReference type="InterPro" id="IPR002397">
    <property type="entry name" value="Cyt_P450_B"/>
</dbReference>
<dbReference type="RefSeq" id="WP_115547784.1">
    <property type="nucleotide sequence ID" value="NZ_QRGP01000001.1"/>
</dbReference>
<accession>A0A371BF42</accession>
<dbReference type="OrthoDB" id="5522954at2"/>
<evidence type="ECO:0000313" key="9">
    <source>
        <dbReference type="EMBL" id="RDV06226.1"/>
    </source>
</evidence>
<keyword evidence="4 8" id="KW-0560">Oxidoreductase</keyword>
<dbReference type="GO" id="GO:0020037">
    <property type="term" value="F:heme binding"/>
    <property type="evidence" value="ECO:0007669"/>
    <property type="project" value="InterPro"/>
</dbReference>
<dbReference type="PRINTS" id="PR00385">
    <property type="entry name" value="P450"/>
</dbReference>
<evidence type="ECO:0000256" key="7">
    <source>
        <dbReference type="ARBA" id="ARBA00043906"/>
    </source>
</evidence>
<name>A0A371BF42_9SPHN</name>
<dbReference type="AlphaFoldDB" id="A0A371BF42"/>
<protein>
    <submittedName>
        <fullName evidence="9">Cytochrome P450</fullName>
    </submittedName>
</protein>
<dbReference type="CDD" id="cd11033">
    <property type="entry name" value="CYP142-like"/>
    <property type="match status" value="1"/>
</dbReference>
<organism evidence="9 10">
    <name type="scientific">Sphingorhabdus pulchriflava</name>
    <dbReference type="NCBI Taxonomy" id="2292257"/>
    <lineage>
        <taxon>Bacteria</taxon>
        <taxon>Pseudomonadati</taxon>
        <taxon>Pseudomonadota</taxon>
        <taxon>Alphaproteobacteria</taxon>
        <taxon>Sphingomonadales</taxon>
        <taxon>Sphingomonadaceae</taxon>
        <taxon>Sphingorhabdus</taxon>
    </lineage>
</organism>
<dbReference type="Proteomes" id="UP000263833">
    <property type="component" value="Unassembled WGS sequence"/>
</dbReference>
<evidence type="ECO:0000256" key="8">
    <source>
        <dbReference type="RuleBase" id="RU000461"/>
    </source>
</evidence>
<dbReference type="PROSITE" id="PS00086">
    <property type="entry name" value="CYTOCHROME_P450"/>
    <property type="match status" value="1"/>
</dbReference>
<evidence type="ECO:0000256" key="1">
    <source>
        <dbReference type="ARBA" id="ARBA00010617"/>
    </source>
</evidence>
<dbReference type="PANTHER" id="PTHR46696:SF4">
    <property type="entry name" value="BIOTIN BIOSYNTHESIS CYTOCHROME P450"/>
    <property type="match status" value="1"/>
</dbReference>
<keyword evidence="10" id="KW-1185">Reference proteome</keyword>
<dbReference type="InterPro" id="IPR017972">
    <property type="entry name" value="Cyt_P450_CS"/>
</dbReference>
<keyword evidence="3 8" id="KW-0479">Metal-binding</keyword>
<sequence>MQIPANLAQTIVDSRAYAAGDPVDEAFRTIRAEMPLAVAEPEGMEPFWVVSRHADIMTVEKQPDIFHNGDKSTFLTLKEMEPMVRFITGGEPNLVRSLVSLDGQEHKDLRAVVFPSVTPKALRGLEDDIRKIAKTFVAEMLAKAPECDFATDVAFLYPLRVIMTVLGVPQEDEPFMLKLTQELFSSADPELNRDRKEVNPAEALDGLRRTMEDLEAYFGVMTEKFRANPTDQVNSLIANAKVNGEYLNRRQLMGYYIIAATAGHDTTSNTTAGAMWALAERPLLFEQLKADPGKVNAFVEESIRWVVPVKHFMRSATQDAEVSGQKIKAGDWMMLSYQSANRDEAVFDDPFDYRIDREPNRQIAFGYGAHVCLGQHLARMEMRILWEELFPHLKSIELAGTPQRTISNFVCGPKHVPIRFTLN</sequence>
<dbReference type="FunFam" id="1.10.630.10:FF:000018">
    <property type="entry name" value="Cytochrome P450 monooxygenase"/>
    <property type="match status" value="1"/>
</dbReference>
<dbReference type="InterPro" id="IPR036396">
    <property type="entry name" value="Cyt_P450_sf"/>
</dbReference>